<accession>A0A372ZKQ9</accession>
<dbReference type="RefSeq" id="WP_117484871.1">
    <property type="nucleotide sequence ID" value="NZ_QVIG01000001.1"/>
</dbReference>
<name>A0A372ZKQ9_9ACTN</name>
<dbReference type="Proteomes" id="UP000263377">
    <property type="component" value="Unassembled WGS sequence"/>
</dbReference>
<sequence>MTADLPLLLLDVDGVLNPFAAAVCPADYQEYGFFPGEEPVRLKRVHGRWLNGLAEHFEIVWATGWEEEANEFLAPFLGLERLPVVFFPPKPFEPCEKVPAVAAFVGERAAAWVDDALTPQARAWADGRAAATLLVDTDPCVGLTWSAVERLSGWSMDLRRPKAE</sequence>
<protein>
    <recommendedName>
        <fullName evidence="3">Secreted protein</fullName>
    </recommendedName>
</protein>
<evidence type="ECO:0000313" key="1">
    <source>
        <dbReference type="EMBL" id="RGD56448.1"/>
    </source>
</evidence>
<comment type="caution">
    <text evidence="1">The sequence shown here is derived from an EMBL/GenBank/DDBJ whole genome shotgun (WGS) entry which is preliminary data.</text>
</comment>
<dbReference type="AlphaFoldDB" id="A0A372ZKQ9"/>
<dbReference type="EMBL" id="QVIG01000001">
    <property type="protein sequence ID" value="RGD56448.1"/>
    <property type="molecule type" value="Genomic_DNA"/>
</dbReference>
<evidence type="ECO:0008006" key="3">
    <source>
        <dbReference type="Google" id="ProtNLM"/>
    </source>
</evidence>
<keyword evidence="2" id="KW-1185">Reference proteome</keyword>
<proteinExistence type="predicted"/>
<evidence type="ECO:0000313" key="2">
    <source>
        <dbReference type="Proteomes" id="UP000263377"/>
    </source>
</evidence>
<dbReference type="Pfam" id="PF18143">
    <property type="entry name" value="HAD_SAK_2"/>
    <property type="match status" value="1"/>
</dbReference>
<gene>
    <name evidence="1" type="ORF">DR950_00370</name>
</gene>
<organism evidence="1 2">
    <name type="scientific">Kitasatospora xanthocidica</name>
    <dbReference type="NCBI Taxonomy" id="83382"/>
    <lineage>
        <taxon>Bacteria</taxon>
        <taxon>Bacillati</taxon>
        <taxon>Actinomycetota</taxon>
        <taxon>Actinomycetes</taxon>
        <taxon>Kitasatosporales</taxon>
        <taxon>Streptomycetaceae</taxon>
        <taxon>Kitasatospora</taxon>
    </lineage>
</organism>
<reference evidence="1 2" key="1">
    <citation type="submission" date="2018-08" db="EMBL/GenBank/DDBJ databases">
        <title>Diversity &amp; Physiological Properties of Lignin-Decomposing Actinobacteria from Soil.</title>
        <authorList>
            <person name="Roh S.G."/>
            <person name="Kim S.B."/>
        </authorList>
    </citation>
    <scope>NUCLEOTIDE SEQUENCE [LARGE SCALE GENOMIC DNA]</scope>
    <source>
        <strain evidence="1 2">MMS17-GH009</strain>
    </source>
</reference>